<comment type="caution">
    <text evidence="1">The sequence shown here is derived from an EMBL/GenBank/DDBJ whole genome shotgun (WGS) entry which is preliminary data.</text>
</comment>
<gene>
    <name evidence="1" type="ORF">F4821DRAFT_264009</name>
</gene>
<name>A0ACC0CPL8_9PEZI</name>
<organism evidence="1 2">
    <name type="scientific">Hypoxylon rubiginosum</name>
    <dbReference type="NCBI Taxonomy" id="110542"/>
    <lineage>
        <taxon>Eukaryota</taxon>
        <taxon>Fungi</taxon>
        <taxon>Dikarya</taxon>
        <taxon>Ascomycota</taxon>
        <taxon>Pezizomycotina</taxon>
        <taxon>Sordariomycetes</taxon>
        <taxon>Xylariomycetidae</taxon>
        <taxon>Xylariales</taxon>
        <taxon>Hypoxylaceae</taxon>
        <taxon>Hypoxylon</taxon>
    </lineage>
</organism>
<keyword evidence="2" id="KW-1185">Reference proteome</keyword>
<reference evidence="1 2" key="1">
    <citation type="journal article" date="2022" name="New Phytol.">
        <title>Ecological generalism drives hyperdiversity of secondary metabolite gene clusters in xylarialean endophytes.</title>
        <authorList>
            <person name="Franco M.E.E."/>
            <person name="Wisecaver J.H."/>
            <person name="Arnold A.E."/>
            <person name="Ju Y.M."/>
            <person name="Slot J.C."/>
            <person name="Ahrendt S."/>
            <person name="Moore L.P."/>
            <person name="Eastman K.E."/>
            <person name="Scott K."/>
            <person name="Konkel Z."/>
            <person name="Mondo S.J."/>
            <person name="Kuo A."/>
            <person name="Hayes R.D."/>
            <person name="Haridas S."/>
            <person name="Andreopoulos B."/>
            <person name="Riley R."/>
            <person name="LaButti K."/>
            <person name="Pangilinan J."/>
            <person name="Lipzen A."/>
            <person name="Amirebrahimi M."/>
            <person name="Yan J."/>
            <person name="Adam C."/>
            <person name="Keymanesh K."/>
            <person name="Ng V."/>
            <person name="Louie K."/>
            <person name="Northen T."/>
            <person name="Drula E."/>
            <person name="Henrissat B."/>
            <person name="Hsieh H.M."/>
            <person name="Youens-Clark K."/>
            <person name="Lutzoni F."/>
            <person name="Miadlikowska J."/>
            <person name="Eastwood D.C."/>
            <person name="Hamelin R.C."/>
            <person name="Grigoriev I.V."/>
            <person name="U'Ren J.M."/>
        </authorList>
    </citation>
    <scope>NUCLEOTIDE SEQUENCE [LARGE SCALE GENOMIC DNA]</scope>
    <source>
        <strain evidence="1 2">ER1909</strain>
    </source>
</reference>
<evidence type="ECO:0000313" key="2">
    <source>
        <dbReference type="Proteomes" id="UP001497680"/>
    </source>
</evidence>
<sequence>MSAVSLLTLDDAEFTIHIKIDRNYDWSYKNHLVSGREEFCRDTNHWHFRKLMLPLSDTYSHDCFDWNFDDDEFDGHEEEREVIAMQNKLEASRNSILNAAARLDAIVTDMCQTKDDLAQIRANLDQRRAELEKQRAELEQKHANLQEVAGILGTTVDGLVSTSFRS</sequence>
<dbReference type="Proteomes" id="UP001497680">
    <property type="component" value="Unassembled WGS sequence"/>
</dbReference>
<proteinExistence type="predicted"/>
<accession>A0ACC0CPL8</accession>
<evidence type="ECO:0000313" key="1">
    <source>
        <dbReference type="EMBL" id="KAI6082312.1"/>
    </source>
</evidence>
<dbReference type="EMBL" id="MU394373">
    <property type="protein sequence ID" value="KAI6082312.1"/>
    <property type="molecule type" value="Genomic_DNA"/>
</dbReference>
<protein>
    <submittedName>
        <fullName evidence="1">Uncharacterized protein</fullName>
    </submittedName>
</protein>